<dbReference type="Gene3D" id="3.40.1350.10">
    <property type="match status" value="1"/>
</dbReference>
<dbReference type="Pfam" id="PF01974">
    <property type="entry name" value="tRNA_int_endo"/>
    <property type="match status" value="1"/>
</dbReference>
<dbReference type="NCBIfam" id="TIGR00324">
    <property type="entry name" value="endA"/>
    <property type="match status" value="1"/>
</dbReference>
<dbReference type="PIRSF" id="PIRSF011789">
    <property type="entry name" value="tRNA_splic_SEN2"/>
    <property type="match status" value="1"/>
</dbReference>
<dbReference type="InterPro" id="IPR006676">
    <property type="entry name" value="tRNA_splic"/>
</dbReference>
<dbReference type="SUPFAM" id="SSF53032">
    <property type="entry name" value="tRNA-intron endonuclease catalytic domain-like"/>
    <property type="match status" value="1"/>
</dbReference>
<dbReference type="PANTHER" id="PTHR21227:SF0">
    <property type="entry name" value="TRNA-SPLICING ENDONUCLEASE SUBUNIT SEN2"/>
    <property type="match status" value="1"/>
</dbReference>
<protein>
    <recommendedName>
        <fullName evidence="4">tRNA-splicing endonuclease subunit Sen2</fullName>
        <ecNumber evidence="4">4.6.1.16</ecNumber>
    </recommendedName>
</protein>
<name>A0ABD2XGS0_9HYME</name>
<dbReference type="EMBL" id="JBJJXI010000025">
    <property type="protein sequence ID" value="KAL3404431.1"/>
    <property type="molecule type" value="Genomic_DNA"/>
</dbReference>
<feature type="active site" evidence="5">
    <location>
        <position position="349"/>
    </location>
</feature>
<dbReference type="InterPro" id="IPR036167">
    <property type="entry name" value="tRNA_intron_Endo_cat-like_sf"/>
</dbReference>
<accession>A0ABD2XGS0</accession>
<dbReference type="InterPro" id="IPR011856">
    <property type="entry name" value="tRNA_endonuc-like_dom_sf"/>
</dbReference>
<comment type="function">
    <text evidence="4">Constitutes one of the two catalytic subunit of the tRNA-splicing endonuclease complex, a complex responsible for identification and cleavage of the splice sites in pre-tRNA. It cleaves pre-tRNA at the 5'- and 3'-splice sites to release the intron. The products are an intron and two tRNA half-molecules bearing 2',3'-cyclic phosphate and 5'-OH termini. There are no conserved sequences at the splice sites, but the intron is invariably located at the same site in the gene, placing the splice sites an invariant distance from the constant structural features of the tRNA body.</text>
</comment>
<evidence type="ECO:0000256" key="4">
    <source>
        <dbReference type="PIRNR" id="PIRNR011789"/>
    </source>
</evidence>
<dbReference type="InterPro" id="IPR016589">
    <property type="entry name" value="tRNA_splic_SEN2"/>
</dbReference>
<dbReference type="InterPro" id="IPR006677">
    <property type="entry name" value="tRNA_intron_Endonuc_cat-like"/>
</dbReference>
<feature type="active site" evidence="5">
    <location>
        <position position="341"/>
    </location>
</feature>
<dbReference type="AlphaFoldDB" id="A0ABD2XGS0"/>
<evidence type="ECO:0000313" key="8">
    <source>
        <dbReference type="EMBL" id="KAL3404431.1"/>
    </source>
</evidence>
<feature type="domain" description="tRNA intron endonuclease catalytic" evidence="7">
    <location>
        <begin position="311"/>
        <end position="399"/>
    </location>
</feature>
<dbReference type="GO" id="GO:0008033">
    <property type="term" value="P:tRNA processing"/>
    <property type="evidence" value="ECO:0007669"/>
    <property type="project" value="UniProtKB-KW"/>
</dbReference>
<sequence length="459" mass="52746">MYEMELKEPVKKKRCMREVISTLPLEYSSKGELTKFHANLTPLGSCVTDPVAMKKIYEMGFFGKGSLSKSEPQFGRVRFGAPPVIRDRQYKRRQEWFDQVKKFSRETAFEDDKSTNGRSISEGEIKTDAKNSIDSSETHNSSIDSDIIDLDNENQDKPAVDIETLDNDMKDNQIHEESCEADTENDEVILDSTEEEDTSGTLDEHYQIYNQFMTNGEVWTMDNNFSKEHSELQGKLLVLEDSDSDTDENYLINCKPRIKNENFPVIETLHLTFAETFFLAYGLGCLNVIDLDGKILSLREFWDYLNKNPNFLHNYVTYHYFRSKGWIVKSGLKYGGDFLLYRGGPPYYHSLYIVIIEVLDAVSFKKIEEKSMINTSGNRLTGMLRTAESVGKEILFAQVMWPSTVPLNGAPASLSQFTVEEVLSQFTVREVLCRRWKLKQDTFSSNTKEDEDEEDGYSS</sequence>
<dbReference type="GO" id="GO:0000213">
    <property type="term" value="F:tRNA-intron lyase activity"/>
    <property type="evidence" value="ECO:0007669"/>
    <property type="project" value="UniProtKB-UniRule"/>
</dbReference>
<keyword evidence="3 4" id="KW-0456">Lyase</keyword>
<evidence type="ECO:0000256" key="2">
    <source>
        <dbReference type="ARBA" id="ARBA00022694"/>
    </source>
</evidence>
<dbReference type="CDD" id="cd22363">
    <property type="entry name" value="tRNA-intron_lyase_C"/>
    <property type="match status" value="1"/>
</dbReference>
<dbReference type="EC" id="4.6.1.16" evidence="4"/>
<feature type="region of interest" description="Disordered" evidence="6">
    <location>
        <begin position="107"/>
        <end position="155"/>
    </location>
</feature>
<keyword evidence="2 4" id="KW-0819">tRNA processing</keyword>
<evidence type="ECO:0000256" key="3">
    <source>
        <dbReference type="ARBA" id="ARBA00023239"/>
    </source>
</evidence>
<proteinExistence type="inferred from homology"/>
<evidence type="ECO:0000259" key="7">
    <source>
        <dbReference type="Pfam" id="PF01974"/>
    </source>
</evidence>
<evidence type="ECO:0000313" key="9">
    <source>
        <dbReference type="Proteomes" id="UP001627154"/>
    </source>
</evidence>
<dbReference type="GO" id="GO:0000214">
    <property type="term" value="C:tRNA-intron endonuclease complex"/>
    <property type="evidence" value="ECO:0007669"/>
    <property type="project" value="UniProtKB-UniRule"/>
</dbReference>
<evidence type="ECO:0000256" key="5">
    <source>
        <dbReference type="PIRSR" id="PIRSR011789-1"/>
    </source>
</evidence>
<comment type="similarity">
    <text evidence="1 4">Belongs to the tRNA-intron endonuclease family.</text>
</comment>
<evidence type="ECO:0000256" key="6">
    <source>
        <dbReference type="SAM" id="MobiDB-lite"/>
    </source>
</evidence>
<gene>
    <name evidence="8" type="ORF">TKK_002911</name>
</gene>
<organism evidence="8 9">
    <name type="scientific">Trichogramma kaykai</name>
    <dbReference type="NCBI Taxonomy" id="54128"/>
    <lineage>
        <taxon>Eukaryota</taxon>
        <taxon>Metazoa</taxon>
        <taxon>Ecdysozoa</taxon>
        <taxon>Arthropoda</taxon>
        <taxon>Hexapoda</taxon>
        <taxon>Insecta</taxon>
        <taxon>Pterygota</taxon>
        <taxon>Neoptera</taxon>
        <taxon>Endopterygota</taxon>
        <taxon>Hymenoptera</taxon>
        <taxon>Apocrita</taxon>
        <taxon>Proctotrupomorpha</taxon>
        <taxon>Chalcidoidea</taxon>
        <taxon>Trichogrammatidae</taxon>
        <taxon>Trichogramma</taxon>
    </lineage>
</organism>
<feature type="active site" evidence="5">
    <location>
        <position position="392"/>
    </location>
</feature>
<evidence type="ECO:0000256" key="1">
    <source>
        <dbReference type="ARBA" id="ARBA00008078"/>
    </source>
</evidence>
<keyword evidence="9" id="KW-1185">Reference proteome</keyword>
<feature type="compositionally biased region" description="Basic and acidic residues" evidence="6">
    <location>
        <begin position="107"/>
        <end position="131"/>
    </location>
</feature>
<dbReference type="Proteomes" id="UP001627154">
    <property type="component" value="Unassembled WGS sequence"/>
</dbReference>
<comment type="caution">
    <text evidence="8">The sequence shown here is derived from an EMBL/GenBank/DDBJ whole genome shotgun (WGS) entry which is preliminary data.</text>
</comment>
<dbReference type="PANTHER" id="PTHR21227">
    <property type="entry name" value="TRNA-SPLICING ENDONUCLEASE SUBUNIT SEN2"/>
    <property type="match status" value="1"/>
</dbReference>
<reference evidence="8 9" key="1">
    <citation type="journal article" date="2024" name="bioRxiv">
        <title>A reference genome for Trichogramma kaykai: A tiny desert-dwelling parasitoid wasp with competing sex-ratio distorters.</title>
        <authorList>
            <person name="Culotta J."/>
            <person name="Lindsey A.R."/>
        </authorList>
    </citation>
    <scope>NUCLEOTIDE SEQUENCE [LARGE SCALE GENOMIC DNA]</scope>
    <source>
        <strain evidence="8 9">KSX58</strain>
    </source>
</reference>